<dbReference type="Pfam" id="PF00155">
    <property type="entry name" value="Aminotran_1_2"/>
    <property type="match status" value="1"/>
</dbReference>
<organism evidence="14 15">
    <name type="scientific">Arthrobacter russicus</name>
    <dbReference type="NCBI Taxonomy" id="172040"/>
    <lineage>
        <taxon>Bacteria</taxon>
        <taxon>Bacillati</taxon>
        <taxon>Actinomycetota</taxon>
        <taxon>Actinomycetes</taxon>
        <taxon>Micrococcales</taxon>
        <taxon>Micrococcaceae</taxon>
        <taxon>Arthrobacter</taxon>
    </lineage>
</organism>
<dbReference type="InterPro" id="IPR004839">
    <property type="entry name" value="Aminotransferase_I/II_large"/>
</dbReference>
<name>A0ABU1JE33_9MICC</name>
<comment type="subunit">
    <text evidence="4">Homodimer.</text>
</comment>
<dbReference type="Gene3D" id="3.40.640.10">
    <property type="entry name" value="Type I PLP-dependent aspartate aminotransferase-like (Major domain)"/>
    <property type="match status" value="1"/>
</dbReference>
<evidence type="ECO:0000313" key="15">
    <source>
        <dbReference type="Proteomes" id="UP001185069"/>
    </source>
</evidence>
<evidence type="ECO:0000256" key="2">
    <source>
        <dbReference type="ARBA" id="ARBA00004746"/>
    </source>
</evidence>
<evidence type="ECO:0000256" key="4">
    <source>
        <dbReference type="ARBA" id="ARBA00011738"/>
    </source>
</evidence>
<dbReference type="EMBL" id="JAVDQF010000001">
    <property type="protein sequence ID" value="MDR6270702.1"/>
    <property type="molecule type" value="Genomic_DNA"/>
</dbReference>
<dbReference type="InterPro" id="IPR001917">
    <property type="entry name" value="Aminotrans_II_pyridoxalP_BS"/>
</dbReference>
<evidence type="ECO:0000256" key="8">
    <source>
        <dbReference type="ARBA" id="ARBA00022898"/>
    </source>
</evidence>
<dbReference type="InterPro" id="IPR015424">
    <property type="entry name" value="PyrdxlP-dep_Trfase"/>
</dbReference>
<keyword evidence="14" id="KW-0012">Acyltransferase</keyword>
<evidence type="ECO:0000256" key="5">
    <source>
        <dbReference type="ARBA" id="ARBA00013187"/>
    </source>
</evidence>
<keyword evidence="8 12" id="KW-0663">Pyridoxal phosphate</keyword>
<accession>A0ABU1JE33</accession>
<evidence type="ECO:0000256" key="7">
    <source>
        <dbReference type="ARBA" id="ARBA00022756"/>
    </source>
</evidence>
<dbReference type="GO" id="GO:0008710">
    <property type="term" value="F:8-amino-7-oxononanoate synthase activity"/>
    <property type="evidence" value="ECO:0007669"/>
    <property type="project" value="UniProtKB-EC"/>
</dbReference>
<dbReference type="Gene3D" id="3.90.1150.10">
    <property type="entry name" value="Aspartate Aminotransferase, domain 1"/>
    <property type="match status" value="1"/>
</dbReference>
<dbReference type="InterPro" id="IPR015422">
    <property type="entry name" value="PyrdxlP-dep_Trfase_small"/>
</dbReference>
<dbReference type="Proteomes" id="UP001185069">
    <property type="component" value="Unassembled WGS sequence"/>
</dbReference>
<evidence type="ECO:0000256" key="1">
    <source>
        <dbReference type="ARBA" id="ARBA00001933"/>
    </source>
</evidence>
<dbReference type="InterPro" id="IPR015421">
    <property type="entry name" value="PyrdxlP-dep_Trfase_major"/>
</dbReference>
<evidence type="ECO:0000256" key="12">
    <source>
        <dbReference type="RuleBase" id="RU003693"/>
    </source>
</evidence>
<comment type="similarity">
    <text evidence="3">Belongs to the class-II pyridoxal-phosphate-dependent aminotransferase family. BioF subfamily.</text>
</comment>
<keyword evidence="15" id="KW-1185">Reference proteome</keyword>
<dbReference type="EC" id="2.3.1.47" evidence="5"/>
<comment type="caution">
    <text evidence="14">The sequence shown here is derived from an EMBL/GenBank/DDBJ whole genome shotgun (WGS) entry which is preliminary data.</text>
</comment>
<evidence type="ECO:0000256" key="9">
    <source>
        <dbReference type="ARBA" id="ARBA00032610"/>
    </source>
</evidence>
<sequence length="379" mass="38856">MNSLDDWLRAAKRDRVAGATQRSAVPLSAELRAAAVDLASNDYLGLAVDPRLKAAAVAAIEEYGCSARASPVVVGTLPVHRALEAGLCILTGRQSALVFSSGYLANLGALTALSGPGSLVLSDAHVHASLIDAARLSRARVQVFRHSDLAELENRLRQRSEVRAVVVVESVYSVLGDAAPLAELSQLCQAYDATLLVDEAHGLGVTGLGRGSVAAAGLAAARHVVSTVTLSKSLGAQGGAVLASAQIRDHLLNQARSFIFDTALAPAAAAAAAEACRIILAEPERVQQLFQVASALAAAAGVPQSAGAVQSLPVASAEQAQILAERLRAAAVLVGCFRPPSVPDGISRLRFTARATVQPEAAAAAAAMAARWARQEGAA</sequence>
<dbReference type="RefSeq" id="WP_309799936.1">
    <property type="nucleotide sequence ID" value="NZ_BAAAHY010000004.1"/>
</dbReference>
<evidence type="ECO:0000256" key="11">
    <source>
        <dbReference type="ARBA" id="ARBA00047715"/>
    </source>
</evidence>
<dbReference type="InterPro" id="IPR050087">
    <property type="entry name" value="AON_synthase_class-II"/>
</dbReference>
<evidence type="ECO:0000256" key="10">
    <source>
        <dbReference type="ARBA" id="ARBA00033381"/>
    </source>
</evidence>
<keyword evidence="6 14" id="KW-0808">Transferase</keyword>
<dbReference type="PROSITE" id="PS00599">
    <property type="entry name" value="AA_TRANSFER_CLASS_2"/>
    <property type="match status" value="1"/>
</dbReference>
<evidence type="ECO:0000256" key="3">
    <source>
        <dbReference type="ARBA" id="ARBA00010008"/>
    </source>
</evidence>
<reference evidence="14 15" key="1">
    <citation type="submission" date="2023-07" db="EMBL/GenBank/DDBJ databases">
        <title>Sequencing the genomes of 1000 actinobacteria strains.</title>
        <authorList>
            <person name="Klenk H.-P."/>
        </authorList>
    </citation>
    <scope>NUCLEOTIDE SEQUENCE [LARGE SCALE GENOMIC DNA]</scope>
    <source>
        <strain evidence="14 15">DSM 14555</strain>
    </source>
</reference>
<dbReference type="SUPFAM" id="SSF53383">
    <property type="entry name" value="PLP-dependent transferases"/>
    <property type="match status" value="1"/>
</dbReference>
<dbReference type="PANTHER" id="PTHR13693">
    <property type="entry name" value="CLASS II AMINOTRANSFERASE/8-AMINO-7-OXONONANOATE SYNTHASE"/>
    <property type="match status" value="1"/>
</dbReference>
<feature type="domain" description="Aminotransferase class I/classII large" evidence="13">
    <location>
        <begin position="36"/>
        <end position="365"/>
    </location>
</feature>
<keyword evidence="7" id="KW-0093">Biotin biosynthesis</keyword>
<comment type="catalytic activity">
    <reaction evidence="11">
        <text>6-carboxyhexanoyl-[ACP] + L-alanine + H(+) = (8S)-8-amino-7-oxononanoate + holo-[ACP] + CO2</text>
        <dbReference type="Rhea" id="RHEA:42288"/>
        <dbReference type="Rhea" id="RHEA-COMP:9685"/>
        <dbReference type="Rhea" id="RHEA-COMP:9955"/>
        <dbReference type="ChEBI" id="CHEBI:15378"/>
        <dbReference type="ChEBI" id="CHEBI:16526"/>
        <dbReference type="ChEBI" id="CHEBI:57972"/>
        <dbReference type="ChEBI" id="CHEBI:64479"/>
        <dbReference type="ChEBI" id="CHEBI:78846"/>
        <dbReference type="ChEBI" id="CHEBI:149468"/>
        <dbReference type="EC" id="2.3.1.47"/>
    </reaction>
</comment>
<dbReference type="PANTHER" id="PTHR13693:SF100">
    <property type="entry name" value="8-AMINO-7-OXONONANOATE SYNTHASE"/>
    <property type="match status" value="1"/>
</dbReference>
<comment type="pathway">
    <text evidence="2">Cofactor biosynthesis; biotin biosynthesis.</text>
</comment>
<comment type="cofactor">
    <cofactor evidence="1 12">
        <name>pyridoxal 5'-phosphate</name>
        <dbReference type="ChEBI" id="CHEBI:597326"/>
    </cofactor>
</comment>
<gene>
    <name evidence="14" type="ORF">JOE69_002940</name>
</gene>
<evidence type="ECO:0000313" key="14">
    <source>
        <dbReference type="EMBL" id="MDR6270702.1"/>
    </source>
</evidence>
<proteinExistence type="inferred from homology"/>
<evidence type="ECO:0000256" key="6">
    <source>
        <dbReference type="ARBA" id="ARBA00022679"/>
    </source>
</evidence>
<evidence type="ECO:0000259" key="13">
    <source>
        <dbReference type="Pfam" id="PF00155"/>
    </source>
</evidence>
<protein>
    <recommendedName>
        <fullName evidence="5">8-amino-7-oxononanoate synthase</fullName>
        <ecNumber evidence="5">2.3.1.47</ecNumber>
    </recommendedName>
    <alternativeName>
        <fullName evidence="9">7-keto-8-amino-pelargonic acid synthase</fullName>
    </alternativeName>
    <alternativeName>
        <fullName evidence="10">8-amino-7-ketopelargonate synthase</fullName>
    </alternativeName>
</protein>